<organism evidence="2 3">
    <name type="scientific">Zancudomyces culisetae</name>
    <name type="common">Gut fungus</name>
    <name type="synonym">Smittium culisetae</name>
    <dbReference type="NCBI Taxonomy" id="1213189"/>
    <lineage>
        <taxon>Eukaryota</taxon>
        <taxon>Fungi</taxon>
        <taxon>Fungi incertae sedis</taxon>
        <taxon>Zoopagomycota</taxon>
        <taxon>Kickxellomycotina</taxon>
        <taxon>Harpellomycetes</taxon>
        <taxon>Harpellales</taxon>
        <taxon>Legeriomycetaceae</taxon>
        <taxon>Zancudomyces</taxon>
    </lineage>
</organism>
<dbReference type="Proteomes" id="UP000188320">
    <property type="component" value="Unassembled WGS sequence"/>
</dbReference>
<protein>
    <submittedName>
        <fullName evidence="2">Uncharacterized protein</fullName>
    </submittedName>
</protein>
<evidence type="ECO:0000256" key="1">
    <source>
        <dbReference type="SAM" id="MobiDB-lite"/>
    </source>
</evidence>
<gene>
    <name evidence="2" type="ORF">AX774_g5081</name>
</gene>
<evidence type="ECO:0000313" key="3">
    <source>
        <dbReference type="Proteomes" id="UP000188320"/>
    </source>
</evidence>
<dbReference type="AlphaFoldDB" id="A0A1R1PKH8"/>
<evidence type="ECO:0000313" key="2">
    <source>
        <dbReference type="EMBL" id="OMH81464.1"/>
    </source>
</evidence>
<reference evidence="3" key="1">
    <citation type="submission" date="2017-01" db="EMBL/GenBank/DDBJ databases">
        <authorList>
            <person name="Wang Y."/>
            <person name="White M."/>
            <person name="Kvist S."/>
            <person name="Moncalvo J.-M."/>
        </authorList>
    </citation>
    <scope>NUCLEOTIDE SEQUENCE [LARGE SCALE GENOMIC DNA]</scope>
    <source>
        <strain evidence="3">COL-18-3</strain>
    </source>
</reference>
<feature type="region of interest" description="Disordered" evidence="1">
    <location>
        <begin position="81"/>
        <end position="101"/>
    </location>
</feature>
<keyword evidence="3" id="KW-1185">Reference proteome</keyword>
<dbReference type="EMBL" id="LSSK01000893">
    <property type="protein sequence ID" value="OMH81464.1"/>
    <property type="molecule type" value="Genomic_DNA"/>
</dbReference>
<comment type="caution">
    <text evidence="2">The sequence shown here is derived from an EMBL/GenBank/DDBJ whole genome shotgun (WGS) entry which is preliminary data.</text>
</comment>
<accession>A0A1R1PKH8</accession>
<proteinExistence type="predicted"/>
<sequence length="238" mass="26166">MPQLRVLSEPWGLEKYYEELKEEEGKNKSVAVQQVNEYKYVIKNGGKIKKSEAGVTIDFSFYRTAAEALKIVKKSEIEKIETSGGGTNTKPQKASGGVVSSKRKGLVRSGSGKKVAGRGSSVGSEAGVIAEGLVNICIAVKMVREMTEQQVFEKIAKQYHVPHSRHLELYQKVRIGMDKCNSAYSDTWDKAGVQGKCVEVPAKNLARYSRVTAGRVRSKFGDMYSGVGMSRVTFEATK</sequence>
<name>A0A1R1PKH8_ZANCU</name>